<evidence type="ECO:0000313" key="3">
    <source>
        <dbReference type="Proteomes" id="UP000015454"/>
    </source>
</evidence>
<dbReference type="EMBL" id="AHMO02000008">
    <property type="protein sequence ID" value="EQA46145.1"/>
    <property type="molecule type" value="Genomic_DNA"/>
</dbReference>
<protein>
    <submittedName>
        <fullName evidence="2">Uncharacterized protein</fullName>
    </submittedName>
</protein>
<gene>
    <name evidence="2" type="ORF">LEP1GSC050_3308</name>
</gene>
<dbReference type="AlphaFoldDB" id="T0F4X8"/>
<comment type="caution">
    <text evidence="2">The sequence shown here is derived from an EMBL/GenBank/DDBJ whole genome shotgun (WGS) entry which is preliminary data.</text>
</comment>
<organism evidence="2 3">
    <name type="scientific">Leptospira broomii serovar Hurstbridge str. 5399</name>
    <dbReference type="NCBI Taxonomy" id="1049789"/>
    <lineage>
        <taxon>Bacteria</taxon>
        <taxon>Pseudomonadati</taxon>
        <taxon>Spirochaetota</taxon>
        <taxon>Spirochaetia</taxon>
        <taxon>Leptospirales</taxon>
        <taxon>Leptospiraceae</taxon>
        <taxon>Leptospira</taxon>
    </lineage>
</organism>
<accession>T0F4X8</accession>
<keyword evidence="3" id="KW-1185">Reference proteome</keyword>
<evidence type="ECO:0000313" key="2">
    <source>
        <dbReference type="EMBL" id="EQA46145.1"/>
    </source>
</evidence>
<sequence length="44" mass="5214">MRVRLTDMFERKLLQESRSVRRKMKTLSSELSGIRSELRTEATS</sequence>
<evidence type="ECO:0000256" key="1">
    <source>
        <dbReference type="SAM" id="MobiDB-lite"/>
    </source>
</evidence>
<proteinExistence type="predicted"/>
<dbReference type="Proteomes" id="UP000015454">
    <property type="component" value="Unassembled WGS sequence"/>
</dbReference>
<feature type="region of interest" description="Disordered" evidence="1">
    <location>
        <begin position="21"/>
        <end position="44"/>
    </location>
</feature>
<dbReference type="STRING" id="1049789.LEP1GSC050_3308"/>
<reference evidence="2" key="1">
    <citation type="submission" date="2013-05" db="EMBL/GenBank/DDBJ databases">
        <authorList>
            <person name="Harkins D.M."/>
            <person name="Durkin A.S."/>
            <person name="Brinkac L.M."/>
            <person name="Haft D.H."/>
            <person name="Selengut J.D."/>
            <person name="Sanka R."/>
            <person name="DePew J."/>
            <person name="Purushe J."/>
            <person name="Hartskeerl R.A."/>
            <person name="Ahmed A."/>
            <person name="van der Linden H."/>
            <person name="Goris M.G.A."/>
            <person name="Vinetz J.M."/>
            <person name="Sutton G.G."/>
            <person name="Nierman W.C."/>
            <person name="Fouts D.E."/>
        </authorList>
    </citation>
    <scope>NUCLEOTIDE SEQUENCE [LARGE SCALE GENOMIC DNA]</scope>
    <source>
        <strain evidence="2">5399</strain>
    </source>
</reference>
<name>T0F4X8_9LEPT</name>